<comment type="caution">
    <text evidence="2">The sequence shown here is derived from an EMBL/GenBank/DDBJ whole genome shotgun (WGS) entry which is preliminary data.</text>
</comment>
<dbReference type="Proteomes" id="UP000324065">
    <property type="component" value="Unassembled WGS sequence"/>
</dbReference>
<organism evidence="2 3">
    <name type="scientific">Roseospira marina</name>
    <dbReference type="NCBI Taxonomy" id="140057"/>
    <lineage>
        <taxon>Bacteria</taxon>
        <taxon>Pseudomonadati</taxon>
        <taxon>Pseudomonadota</taxon>
        <taxon>Alphaproteobacteria</taxon>
        <taxon>Rhodospirillales</taxon>
        <taxon>Rhodospirillaceae</taxon>
        <taxon>Roseospira</taxon>
    </lineage>
</organism>
<feature type="region of interest" description="Disordered" evidence="1">
    <location>
        <begin position="144"/>
        <end position="169"/>
    </location>
</feature>
<keyword evidence="3" id="KW-1185">Reference proteome</keyword>
<feature type="region of interest" description="Disordered" evidence="1">
    <location>
        <begin position="64"/>
        <end position="113"/>
    </location>
</feature>
<proteinExistence type="predicted"/>
<accession>A0A5M6I680</accession>
<evidence type="ECO:0000313" key="2">
    <source>
        <dbReference type="EMBL" id="KAA5603756.1"/>
    </source>
</evidence>
<gene>
    <name evidence="2" type="ORF">F1188_19365</name>
</gene>
<sequence length="169" mass="17956">MPEATEARPETILSAIRQGSETRRDIVAATGLPVATVTYWLRHLVMRRTVTASGYARGRRYQCVAPHSAPQDDPEPEPEPTPEAIAPPAVPSHPAPAGIRFDRRPARAPAATEAERAQALAAYEAGGGEVTVCQPGQAAGLSALETTLGVSAPPPRPDDGAGWRRRARR</sequence>
<dbReference type="EMBL" id="VWPJ01000032">
    <property type="protein sequence ID" value="KAA5603756.1"/>
    <property type="molecule type" value="Genomic_DNA"/>
</dbReference>
<name>A0A5M6I680_9PROT</name>
<evidence type="ECO:0000256" key="1">
    <source>
        <dbReference type="SAM" id="MobiDB-lite"/>
    </source>
</evidence>
<evidence type="ECO:0000313" key="3">
    <source>
        <dbReference type="Proteomes" id="UP000324065"/>
    </source>
</evidence>
<protein>
    <submittedName>
        <fullName evidence="2">Uncharacterized protein</fullName>
    </submittedName>
</protein>
<reference evidence="2 3" key="1">
    <citation type="submission" date="2019-09" db="EMBL/GenBank/DDBJ databases">
        <title>Genome sequence of Roseospira marina, one of the more divergent members of the non-sulfur purple photosynthetic bacterial family, the Rhodospirillaceae.</title>
        <authorList>
            <person name="Meyer T."/>
            <person name="Kyndt J."/>
        </authorList>
    </citation>
    <scope>NUCLEOTIDE SEQUENCE [LARGE SCALE GENOMIC DNA]</scope>
    <source>
        <strain evidence="2 3">DSM 15113</strain>
    </source>
</reference>
<dbReference type="AlphaFoldDB" id="A0A5M6I680"/>